<name>A0A1H6J213_9GAMM</name>
<accession>A0A1H6J213</accession>
<dbReference type="GO" id="GO:0019867">
    <property type="term" value="C:outer membrane"/>
    <property type="evidence" value="ECO:0007669"/>
    <property type="project" value="InterPro"/>
</dbReference>
<sequence>MYYFSNILHSKHRIAGLDKDDMIIAMIVYALAAYVSVKTLIVMAPLFILYYKTKQLRPRGFLRHALYGVNLDSIKGYPKPTVNKFYQ</sequence>
<dbReference type="STRING" id="235205.BAZSYMB_V2SCAFFOLD00009_29"/>
<keyword evidence="1" id="KW-0472">Membrane</keyword>
<evidence type="ECO:0000313" key="3">
    <source>
        <dbReference type="Proteomes" id="UP000198559"/>
    </source>
</evidence>
<organism evidence="2 3">
    <name type="scientific">Bathymodiolus azoricus thioautotrophic gill symbiont</name>
    <dbReference type="NCBI Taxonomy" id="235205"/>
    <lineage>
        <taxon>Bacteria</taxon>
        <taxon>Pseudomonadati</taxon>
        <taxon>Pseudomonadota</taxon>
        <taxon>Gammaproteobacteria</taxon>
        <taxon>sulfur-oxidizing symbionts</taxon>
    </lineage>
</organism>
<feature type="transmembrane region" description="Helical" evidence="1">
    <location>
        <begin position="23"/>
        <end position="51"/>
    </location>
</feature>
<gene>
    <name evidence="2" type="ORF">BAZSYMB_V2SCAFFOLD00009_29</name>
</gene>
<keyword evidence="1" id="KW-1133">Transmembrane helix</keyword>
<evidence type="ECO:0000313" key="2">
    <source>
        <dbReference type="EMBL" id="SEH54625.1"/>
    </source>
</evidence>
<evidence type="ECO:0000256" key="1">
    <source>
        <dbReference type="SAM" id="Phobius"/>
    </source>
</evidence>
<dbReference type="EMBL" id="CVUD02000001">
    <property type="protein sequence ID" value="SEH54625.1"/>
    <property type="molecule type" value="Genomic_DNA"/>
</dbReference>
<keyword evidence="1" id="KW-0812">Transmembrane</keyword>
<dbReference type="Proteomes" id="UP000198559">
    <property type="component" value="Unassembled WGS sequence"/>
</dbReference>
<protein>
    <recommendedName>
        <fullName evidence="4">Type IV conjugative transfer system protein TraL</fullName>
    </recommendedName>
</protein>
<evidence type="ECO:0008006" key="4">
    <source>
        <dbReference type="Google" id="ProtNLM"/>
    </source>
</evidence>
<dbReference type="AlphaFoldDB" id="A0A1H6J213"/>
<reference evidence="3" key="1">
    <citation type="submission" date="2016-06" db="EMBL/GenBank/DDBJ databases">
        <authorList>
            <person name="Petersen J."/>
            <person name="Sayavedra L."/>
        </authorList>
    </citation>
    <scope>NUCLEOTIDE SEQUENCE [LARGE SCALE GENOMIC DNA]</scope>
    <source>
        <strain evidence="3">BazSymB</strain>
    </source>
</reference>
<dbReference type="RefSeq" id="WP_202775873.1">
    <property type="nucleotide sequence ID" value="NZ_CAESAP020000172.1"/>
</dbReference>
<proteinExistence type="predicted"/>